<gene>
    <name evidence="12" type="ORF">GEV33_014228</name>
</gene>
<dbReference type="GO" id="GO:0016887">
    <property type="term" value="F:ATP hydrolysis activity"/>
    <property type="evidence" value="ECO:0007669"/>
    <property type="project" value="InterPro"/>
</dbReference>
<evidence type="ECO:0000313" key="12">
    <source>
        <dbReference type="EMBL" id="KAH0808563.1"/>
    </source>
</evidence>
<dbReference type="FunFam" id="3.40.50.300:FF:000973">
    <property type="entry name" value="Multidrug resistance-associated protein 4"/>
    <property type="match status" value="1"/>
</dbReference>
<reference evidence="12" key="2">
    <citation type="submission" date="2021-08" db="EMBL/GenBank/DDBJ databases">
        <authorList>
            <person name="Eriksson T."/>
        </authorList>
    </citation>
    <scope>NUCLEOTIDE SEQUENCE</scope>
    <source>
        <strain evidence="12">Stoneville</strain>
        <tissue evidence="12">Whole head</tissue>
    </source>
</reference>
<evidence type="ECO:0000256" key="2">
    <source>
        <dbReference type="ARBA" id="ARBA00022448"/>
    </source>
</evidence>
<feature type="transmembrane region" description="Helical" evidence="9">
    <location>
        <begin position="308"/>
        <end position="333"/>
    </location>
</feature>
<evidence type="ECO:0000256" key="8">
    <source>
        <dbReference type="ARBA" id="ARBA00023136"/>
    </source>
</evidence>
<feature type="transmembrane region" description="Helical" evidence="9">
    <location>
        <begin position="354"/>
        <end position="376"/>
    </location>
</feature>
<protein>
    <submittedName>
        <fullName evidence="12">Uncharacterized protein</fullName>
    </submittedName>
</protein>
<dbReference type="CDD" id="cd18580">
    <property type="entry name" value="ABC_6TM_ABCC_D2"/>
    <property type="match status" value="1"/>
</dbReference>
<feature type="domain" description="ABC transmembrane type-1" evidence="11">
    <location>
        <begin position="304"/>
        <end position="594"/>
    </location>
</feature>
<dbReference type="InterPro" id="IPR017871">
    <property type="entry name" value="ABC_transporter-like_CS"/>
</dbReference>
<keyword evidence="7 9" id="KW-1133">Transmembrane helix</keyword>
<evidence type="ECO:0000256" key="9">
    <source>
        <dbReference type="SAM" id="Phobius"/>
    </source>
</evidence>
<dbReference type="CDD" id="cd03250">
    <property type="entry name" value="ABCC_MRP_domain1"/>
    <property type="match status" value="1"/>
</dbReference>
<feature type="transmembrane region" description="Helical" evidence="9">
    <location>
        <begin position="440"/>
        <end position="468"/>
    </location>
</feature>
<evidence type="ECO:0000256" key="7">
    <source>
        <dbReference type="ARBA" id="ARBA00022989"/>
    </source>
</evidence>
<dbReference type="GO" id="GO:0005524">
    <property type="term" value="F:ATP binding"/>
    <property type="evidence" value="ECO:0007669"/>
    <property type="project" value="UniProtKB-KW"/>
</dbReference>
<keyword evidence="2" id="KW-0813">Transport</keyword>
<evidence type="ECO:0000256" key="3">
    <source>
        <dbReference type="ARBA" id="ARBA00022692"/>
    </source>
</evidence>
<dbReference type="PROSITE" id="PS50929">
    <property type="entry name" value="ABC_TM1F"/>
    <property type="match status" value="1"/>
</dbReference>
<comment type="caution">
    <text evidence="12">The sequence shown here is derived from an EMBL/GenBank/DDBJ whole genome shotgun (WGS) entry which is preliminary data.</text>
</comment>
<reference evidence="12" key="1">
    <citation type="journal article" date="2020" name="J Insects Food Feed">
        <title>The yellow mealworm (Tenebrio molitor) genome: a resource for the emerging insects as food and feed industry.</title>
        <authorList>
            <person name="Eriksson T."/>
            <person name="Andere A."/>
            <person name="Kelstrup H."/>
            <person name="Emery V."/>
            <person name="Picard C."/>
        </authorList>
    </citation>
    <scope>NUCLEOTIDE SEQUENCE</scope>
    <source>
        <strain evidence="12">Stoneville</strain>
        <tissue evidence="12">Whole head</tissue>
    </source>
</reference>
<evidence type="ECO:0000259" key="10">
    <source>
        <dbReference type="PROSITE" id="PS50893"/>
    </source>
</evidence>
<dbReference type="FunFam" id="1.20.1560.10:FF:000014">
    <property type="entry name" value="Multidrug resistance-associated protein member 4"/>
    <property type="match status" value="1"/>
</dbReference>
<dbReference type="InterPro" id="IPR027417">
    <property type="entry name" value="P-loop_NTPase"/>
</dbReference>
<feature type="domain" description="ABC transporter" evidence="10">
    <location>
        <begin position="43"/>
        <end position="266"/>
    </location>
</feature>
<comment type="subcellular location">
    <subcellularLocation>
        <location evidence="1">Membrane</location>
        <topology evidence="1">Multi-pass membrane protein</topology>
    </subcellularLocation>
</comment>
<dbReference type="SUPFAM" id="SSF90123">
    <property type="entry name" value="ABC transporter transmembrane region"/>
    <property type="match status" value="1"/>
</dbReference>
<dbReference type="InterPro" id="IPR044726">
    <property type="entry name" value="ABCC_6TM_D2"/>
</dbReference>
<name>A0A8J6H796_TENMO</name>
<organism evidence="12 13">
    <name type="scientific">Tenebrio molitor</name>
    <name type="common">Yellow mealworm beetle</name>
    <dbReference type="NCBI Taxonomy" id="7067"/>
    <lineage>
        <taxon>Eukaryota</taxon>
        <taxon>Metazoa</taxon>
        <taxon>Ecdysozoa</taxon>
        <taxon>Arthropoda</taxon>
        <taxon>Hexapoda</taxon>
        <taxon>Insecta</taxon>
        <taxon>Pterygota</taxon>
        <taxon>Neoptera</taxon>
        <taxon>Endopterygota</taxon>
        <taxon>Coleoptera</taxon>
        <taxon>Polyphaga</taxon>
        <taxon>Cucujiformia</taxon>
        <taxon>Tenebrionidae</taxon>
        <taxon>Tenebrio</taxon>
    </lineage>
</organism>
<dbReference type="InterPro" id="IPR003439">
    <property type="entry name" value="ABC_transporter-like_ATP-bd"/>
</dbReference>
<feature type="transmembrane region" description="Helical" evidence="9">
    <location>
        <begin position="532"/>
        <end position="556"/>
    </location>
</feature>
<dbReference type="PANTHER" id="PTHR24223:SF448">
    <property type="entry name" value="FI20146P1-RELATED"/>
    <property type="match status" value="1"/>
</dbReference>
<evidence type="ECO:0000259" key="11">
    <source>
        <dbReference type="PROSITE" id="PS50929"/>
    </source>
</evidence>
<proteinExistence type="predicted"/>
<evidence type="ECO:0000313" key="13">
    <source>
        <dbReference type="Proteomes" id="UP000719412"/>
    </source>
</evidence>
<keyword evidence="8 9" id="KW-0472">Membrane</keyword>
<evidence type="ECO:0000256" key="1">
    <source>
        <dbReference type="ARBA" id="ARBA00004141"/>
    </source>
</evidence>
<dbReference type="GO" id="GO:0016020">
    <property type="term" value="C:membrane"/>
    <property type="evidence" value="ECO:0007669"/>
    <property type="project" value="UniProtKB-SubCell"/>
</dbReference>
<dbReference type="InterPro" id="IPR036640">
    <property type="entry name" value="ABC1_TM_sf"/>
</dbReference>
<evidence type="ECO:0000256" key="4">
    <source>
        <dbReference type="ARBA" id="ARBA00022737"/>
    </source>
</evidence>
<dbReference type="SUPFAM" id="SSF52540">
    <property type="entry name" value="P-loop containing nucleoside triphosphate hydrolases"/>
    <property type="match status" value="2"/>
</dbReference>
<dbReference type="Pfam" id="PF00005">
    <property type="entry name" value="ABC_tran"/>
    <property type="match status" value="2"/>
</dbReference>
<dbReference type="SMART" id="SM00382">
    <property type="entry name" value="AAA"/>
    <property type="match status" value="2"/>
</dbReference>
<keyword evidence="6" id="KW-0067">ATP-binding</keyword>
<dbReference type="PROSITE" id="PS50893">
    <property type="entry name" value="ABC_TRANSPORTER_2"/>
    <property type="match status" value="1"/>
</dbReference>
<dbReference type="PROSITE" id="PS00211">
    <property type="entry name" value="ABC_TRANSPORTER_1"/>
    <property type="match status" value="1"/>
</dbReference>
<dbReference type="Gene3D" id="1.20.1560.10">
    <property type="entry name" value="ABC transporter type 1, transmembrane domain"/>
    <property type="match status" value="1"/>
</dbReference>
<dbReference type="GO" id="GO:0140359">
    <property type="term" value="F:ABC-type transporter activity"/>
    <property type="evidence" value="ECO:0007669"/>
    <property type="project" value="InterPro"/>
</dbReference>
<dbReference type="Pfam" id="PF00664">
    <property type="entry name" value="ABC_membrane"/>
    <property type="match status" value="1"/>
</dbReference>
<dbReference type="InterPro" id="IPR050173">
    <property type="entry name" value="ABC_transporter_C-like"/>
</dbReference>
<keyword evidence="5" id="KW-0547">Nucleotide-binding</keyword>
<dbReference type="EMBL" id="JABDTM020028669">
    <property type="protein sequence ID" value="KAH0808563.1"/>
    <property type="molecule type" value="Genomic_DNA"/>
</dbReference>
<sequence length="786" mass="88793">MLAETKISIARIQNFLLTDHQQKTETCYLLVNQRNFKHKFPGVELKNISVKWSPSIQEEVLRDVSFSADVGELVGVVGSAGSGKSTLLQVILKEIEPIRGSVDVEMNISYAPQEPWIFSGSIRQNILFGEKFKESRYLKVLRVCALERDLSVFPFGDNTLVGERGVMLSGGQKARIGLARAVYRNAEIYLLDDPLSAVDAHVADHIFNECILKFLRKKCVVLVTHQVHFLRNATKIYFLRNRRVVRGDSSELFEGLEEKLKANSDEVALEESQPSNYSSQLEVKEDEGGGINSYKSYASAGGKWMTCFVFVLFILVQLLSNIVDGLVTLWVNFRQDSFNLCPQLYRFFTDEDYLSMYAIVLIVFVFACHGTVWVFVKYCKRASRNLHNNLLSKVVEGSMTFFNNHSSGRIINRFSKDMGMIDEFIPVTSMEVTTEILSTVGASVVVIIVNYWMVIPTLVLCFTSYVYFKIFQHTIKKIRRVEGIRRSPVFTHLAASMQGLSVIRASKAQEILQKEFNDHQNRHTSSYYLYQALYFAFAFWTQLTCCIYIVVLIYSLLYFENVTVGGNVGLMITQTMVLTTLVQYGMKLLGDLDAQMVSTERVVEYTDVTPETDEGTVIPAPTWPNAGKITFDRVSMRYSLDKQWVLKNVSVGIYPGEKIGIVGRTGAGKSSLISVLFRLFDFEGTASIDGVDTKSVPMSTLRSRISIIPQEPVLFLGTVRKNLDPFDEFPDREVWSVLEDVGLMKMVTGLQSGLDSLVSEGGSNFSVGEKQLLCLPQLTWIWKRTK</sequence>
<evidence type="ECO:0000256" key="6">
    <source>
        <dbReference type="ARBA" id="ARBA00022840"/>
    </source>
</evidence>
<dbReference type="InterPro" id="IPR011527">
    <property type="entry name" value="ABC1_TM_dom"/>
</dbReference>
<accession>A0A8J6H796</accession>
<dbReference type="InterPro" id="IPR003593">
    <property type="entry name" value="AAA+_ATPase"/>
</dbReference>
<dbReference type="PANTHER" id="PTHR24223">
    <property type="entry name" value="ATP-BINDING CASSETTE SUB-FAMILY C"/>
    <property type="match status" value="1"/>
</dbReference>
<feature type="transmembrane region" description="Helical" evidence="9">
    <location>
        <begin position="568"/>
        <end position="586"/>
    </location>
</feature>
<keyword evidence="13" id="KW-1185">Reference proteome</keyword>
<keyword evidence="3 9" id="KW-0812">Transmembrane</keyword>
<dbReference type="Gene3D" id="3.40.50.300">
    <property type="entry name" value="P-loop containing nucleotide triphosphate hydrolases"/>
    <property type="match status" value="2"/>
</dbReference>
<dbReference type="Proteomes" id="UP000719412">
    <property type="component" value="Unassembled WGS sequence"/>
</dbReference>
<dbReference type="FunFam" id="3.40.50.300:FF:000163">
    <property type="entry name" value="Multidrug resistance-associated protein member 4"/>
    <property type="match status" value="1"/>
</dbReference>
<dbReference type="AlphaFoldDB" id="A0A8J6H796"/>
<keyword evidence="4" id="KW-0677">Repeat</keyword>
<evidence type="ECO:0000256" key="5">
    <source>
        <dbReference type="ARBA" id="ARBA00022741"/>
    </source>
</evidence>